<dbReference type="InterPro" id="IPR011547">
    <property type="entry name" value="SLC26A/SulP_dom"/>
</dbReference>
<feature type="transmembrane region" description="Helical" evidence="5">
    <location>
        <begin position="28"/>
        <end position="47"/>
    </location>
</feature>
<dbReference type="Pfam" id="PF00916">
    <property type="entry name" value="Sulfate_transp"/>
    <property type="match status" value="1"/>
</dbReference>
<evidence type="ECO:0000256" key="2">
    <source>
        <dbReference type="ARBA" id="ARBA00022692"/>
    </source>
</evidence>
<feature type="domain" description="SLC26A/SulP transporter" evidence="6">
    <location>
        <begin position="24"/>
        <end position="399"/>
    </location>
</feature>
<keyword evidence="4 5" id="KW-0472">Membrane</keyword>
<protein>
    <submittedName>
        <fullName evidence="7">SulP family inorganic anion transporter</fullName>
    </submittedName>
</protein>
<feature type="transmembrane region" description="Helical" evidence="5">
    <location>
        <begin position="183"/>
        <end position="202"/>
    </location>
</feature>
<dbReference type="RefSeq" id="WP_377138752.1">
    <property type="nucleotide sequence ID" value="NZ_JBHTIA010000003.1"/>
</dbReference>
<evidence type="ECO:0000256" key="4">
    <source>
        <dbReference type="ARBA" id="ARBA00023136"/>
    </source>
</evidence>
<feature type="transmembrane region" description="Helical" evidence="5">
    <location>
        <begin position="341"/>
        <end position="359"/>
    </location>
</feature>
<sequence length="540" mass="57570">MQIKQGGVSAGDLNLKKYFLAKNLKKDLPAGLVVFLVALPLCLGIALASGAPLFSGLLAGIIGGIVVGTLSGSQLSVAGPAAGLTTIVLNSITSLGSFDAFLLALVIAGVMQMIFGLVKAGTIANYFPSAVIEGMLAAIGIILIMKQFPHAVGYDKDYEGDEGFSQMDTENTFSGILSALARINYGAVIITVVSLAIMIYWPKVKKLALIPAPLLVVVVGTILAAIFSGTGFALLDKQFVQIPLVHSTGEFFGLFKSPNFSGIGNKAVWVTAVTIAIVASLETLLSLEAVDKIDPIKRVSPTNRELVAQGAGNIVSGLLGGLPMTAVIVRSSANVGAGARTKVSAIFHGYLLLVCLLAIPSLLNKIPLSCLAAILLTVGYKLARISLFKHMWHKGLNQFIPFVITIIAVVFTDLLIGVGIGMMVGVFYILRTNLRNPYFYTIAPNGEKNTIRIKLAEEVSFLNKAAIQITLTSLPKGSDVIIDGSNSRYIDPDVLETINNFKHNAYTKGIIVQLKEIKERYDIPPLKDLVYNPDEQNQTR</sequence>
<keyword evidence="8" id="KW-1185">Reference proteome</keyword>
<feature type="transmembrane region" description="Helical" evidence="5">
    <location>
        <begin position="53"/>
        <end position="70"/>
    </location>
</feature>
<name>A0ABW2ZCV4_9SPHI</name>
<feature type="transmembrane region" description="Helical" evidence="5">
    <location>
        <begin position="366"/>
        <end position="387"/>
    </location>
</feature>
<evidence type="ECO:0000256" key="3">
    <source>
        <dbReference type="ARBA" id="ARBA00022989"/>
    </source>
</evidence>
<feature type="transmembrane region" description="Helical" evidence="5">
    <location>
        <begin position="130"/>
        <end position="148"/>
    </location>
</feature>
<evidence type="ECO:0000313" key="7">
    <source>
        <dbReference type="EMBL" id="MFD0764011.1"/>
    </source>
</evidence>
<evidence type="ECO:0000256" key="5">
    <source>
        <dbReference type="SAM" id="Phobius"/>
    </source>
</evidence>
<evidence type="ECO:0000313" key="8">
    <source>
        <dbReference type="Proteomes" id="UP001597073"/>
    </source>
</evidence>
<proteinExistence type="predicted"/>
<feature type="transmembrane region" description="Helical" evidence="5">
    <location>
        <begin position="214"/>
        <end position="235"/>
    </location>
</feature>
<feature type="transmembrane region" description="Helical" evidence="5">
    <location>
        <begin position="101"/>
        <end position="118"/>
    </location>
</feature>
<organism evidence="7 8">
    <name type="scientific">Mucilaginibacter lutimaris</name>
    <dbReference type="NCBI Taxonomy" id="931629"/>
    <lineage>
        <taxon>Bacteria</taxon>
        <taxon>Pseudomonadati</taxon>
        <taxon>Bacteroidota</taxon>
        <taxon>Sphingobacteriia</taxon>
        <taxon>Sphingobacteriales</taxon>
        <taxon>Sphingobacteriaceae</taxon>
        <taxon>Mucilaginibacter</taxon>
    </lineage>
</organism>
<comment type="caution">
    <text evidence="7">The sequence shown here is derived from an EMBL/GenBank/DDBJ whole genome shotgun (WGS) entry which is preliminary data.</text>
</comment>
<dbReference type="PANTHER" id="PTHR11814">
    <property type="entry name" value="SULFATE TRANSPORTER"/>
    <property type="match status" value="1"/>
</dbReference>
<evidence type="ECO:0000256" key="1">
    <source>
        <dbReference type="ARBA" id="ARBA00004141"/>
    </source>
</evidence>
<evidence type="ECO:0000259" key="6">
    <source>
        <dbReference type="Pfam" id="PF00916"/>
    </source>
</evidence>
<accession>A0ABW2ZCV4</accession>
<reference evidence="8" key="1">
    <citation type="journal article" date="2019" name="Int. J. Syst. Evol. Microbiol.">
        <title>The Global Catalogue of Microorganisms (GCM) 10K type strain sequencing project: providing services to taxonomists for standard genome sequencing and annotation.</title>
        <authorList>
            <consortium name="The Broad Institute Genomics Platform"/>
            <consortium name="The Broad Institute Genome Sequencing Center for Infectious Disease"/>
            <person name="Wu L."/>
            <person name="Ma J."/>
        </authorList>
    </citation>
    <scope>NUCLEOTIDE SEQUENCE [LARGE SCALE GENOMIC DNA]</scope>
    <source>
        <strain evidence="8">CCUG 60742</strain>
    </source>
</reference>
<gene>
    <name evidence="7" type="ORF">ACFQZI_04060</name>
</gene>
<dbReference type="Proteomes" id="UP001597073">
    <property type="component" value="Unassembled WGS sequence"/>
</dbReference>
<dbReference type="EMBL" id="JBHTIA010000003">
    <property type="protein sequence ID" value="MFD0764011.1"/>
    <property type="molecule type" value="Genomic_DNA"/>
</dbReference>
<feature type="transmembrane region" description="Helical" evidence="5">
    <location>
        <begin position="399"/>
        <end position="430"/>
    </location>
</feature>
<comment type="subcellular location">
    <subcellularLocation>
        <location evidence="1">Membrane</location>
        <topology evidence="1">Multi-pass membrane protein</topology>
    </subcellularLocation>
</comment>
<feature type="transmembrane region" description="Helical" evidence="5">
    <location>
        <begin position="267"/>
        <end position="285"/>
    </location>
</feature>
<keyword evidence="3 5" id="KW-1133">Transmembrane helix</keyword>
<keyword evidence="2 5" id="KW-0812">Transmembrane</keyword>
<feature type="transmembrane region" description="Helical" evidence="5">
    <location>
        <begin position="306"/>
        <end position="329"/>
    </location>
</feature>
<dbReference type="InterPro" id="IPR001902">
    <property type="entry name" value="SLC26A/SulP_fam"/>
</dbReference>